<keyword evidence="2" id="KW-0732">Signal</keyword>
<comment type="caution">
    <text evidence="3">The sequence shown here is derived from an EMBL/GenBank/DDBJ whole genome shotgun (WGS) entry which is preliminary data.</text>
</comment>
<sequence length="152" mass="16245">MCWRWEVGWATSAVAAATSTCTCCCADGLLGGELTQGRIELEDINGGGNRGWWRGYTGMAVGSSMVAGLHGRVQMGEAEWRGEKSLMHAWKCIYTEQHFNQTPQSPTFEPPPSPPPTSLSGSPTTTTTSSSSSSPPVSPTALLVVDAWCHLR</sequence>
<evidence type="ECO:0008006" key="5">
    <source>
        <dbReference type="Google" id="ProtNLM"/>
    </source>
</evidence>
<reference evidence="3" key="1">
    <citation type="submission" date="2023-03" db="EMBL/GenBank/DDBJ databases">
        <title>Massive genome expansion in bonnet fungi (Mycena s.s.) driven by repeated elements and novel gene families across ecological guilds.</title>
        <authorList>
            <consortium name="Lawrence Berkeley National Laboratory"/>
            <person name="Harder C.B."/>
            <person name="Miyauchi S."/>
            <person name="Viragh M."/>
            <person name="Kuo A."/>
            <person name="Thoen E."/>
            <person name="Andreopoulos B."/>
            <person name="Lu D."/>
            <person name="Skrede I."/>
            <person name="Drula E."/>
            <person name="Henrissat B."/>
            <person name="Morin E."/>
            <person name="Kohler A."/>
            <person name="Barry K."/>
            <person name="LaButti K."/>
            <person name="Morin E."/>
            <person name="Salamov A."/>
            <person name="Lipzen A."/>
            <person name="Mereny Z."/>
            <person name="Hegedus B."/>
            <person name="Baldrian P."/>
            <person name="Stursova M."/>
            <person name="Weitz H."/>
            <person name="Taylor A."/>
            <person name="Grigoriev I.V."/>
            <person name="Nagy L.G."/>
            <person name="Martin F."/>
            <person name="Kauserud H."/>
        </authorList>
    </citation>
    <scope>NUCLEOTIDE SEQUENCE</scope>
    <source>
        <strain evidence="3">CBHHK067</strain>
    </source>
</reference>
<evidence type="ECO:0000313" key="4">
    <source>
        <dbReference type="Proteomes" id="UP001221757"/>
    </source>
</evidence>
<gene>
    <name evidence="3" type="ORF">B0H17DRAFT_1149059</name>
</gene>
<feature type="compositionally biased region" description="Pro residues" evidence="1">
    <location>
        <begin position="108"/>
        <end position="117"/>
    </location>
</feature>
<proteinExistence type="predicted"/>
<dbReference type="Proteomes" id="UP001221757">
    <property type="component" value="Unassembled WGS sequence"/>
</dbReference>
<organism evidence="3 4">
    <name type="scientific">Mycena rosella</name>
    <name type="common">Pink bonnet</name>
    <name type="synonym">Agaricus rosellus</name>
    <dbReference type="NCBI Taxonomy" id="1033263"/>
    <lineage>
        <taxon>Eukaryota</taxon>
        <taxon>Fungi</taxon>
        <taxon>Dikarya</taxon>
        <taxon>Basidiomycota</taxon>
        <taxon>Agaricomycotina</taxon>
        <taxon>Agaricomycetes</taxon>
        <taxon>Agaricomycetidae</taxon>
        <taxon>Agaricales</taxon>
        <taxon>Marasmiineae</taxon>
        <taxon>Mycenaceae</taxon>
        <taxon>Mycena</taxon>
    </lineage>
</organism>
<protein>
    <recommendedName>
        <fullName evidence="5">Secreted protein</fullName>
    </recommendedName>
</protein>
<feature type="region of interest" description="Disordered" evidence="1">
    <location>
        <begin position="101"/>
        <end position="139"/>
    </location>
</feature>
<accession>A0AAD7C6E4</accession>
<dbReference type="EMBL" id="JARKIE010000432">
    <property type="protein sequence ID" value="KAJ7640207.1"/>
    <property type="molecule type" value="Genomic_DNA"/>
</dbReference>
<evidence type="ECO:0000256" key="2">
    <source>
        <dbReference type="SAM" id="SignalP"/>
    </source>
</evidence>
<feature type="compositionally biased region" description="Low complexity" evidence="1">
    <location>
        <begin position="118"/>
        <end position="135"/>
    </location>
</feature>
<evidence type="ECO:0000313" key="3">
    <source>
        <dbReference type="EMBL" id="KAJ7640207.1"/>
    </source>
</evidence>
<feature type="signal peptide" evidence="2">
    <location>
        <begin position="1"/>
        <end position="17"/>
    </location>
</feature>
<evidence type="ECO:0000256" key="1">
    <source>
        <dbReference type="SAM" id="MobiDB-lite"/>
    </source>
</evidence>
<keyword evidence="4" id="KW-1185">Reference proteome</keyword>
<feature type="chain" id="PRO_5042282908" description="Secreted protein" evidence="2">
    <location>
        <begin position="18"/>
        <end position="152"/>
    </location>
</feature>
<name>A0AAD7C6E4_MYCRO</name>
<dbReference type="AlphaFoldDB" id="A0AAD7C6E4"/>